<evidence type="ECO:0000313" key="4">
    <source>
        <dbReference type="Proteomes" id="UP000639772"/>
    </source>
</evidence>
<sequence length="111" mass="11797">MSSPAASASSITKGVVDAAGCQRARLKKAVKEWSRCDTLKLGDALDIFQRLIDTDPPPPIYSFNTILIGISRMKQFAASVSLFNMMNRTGGISQTLTLSASSSIVVAECVA</sequence>
<evidence type="ECO:0000313" key="1">
    <source>
        <dbReference type="EMBL" id="KAG0451879.1"/>
    </source>
</evidence>
<gene>
    <name evidence="2" type="ORF">HPP92_025978</name>
    <name evidence="1" type="ORF">HPP92_026247</name>
</gene>
<dbReference type="Proteomes" id="UP000639772">
    <property type="component" value="Unassembled WGS sequence"/>
</dbReference>
<protein>
    <recommendedName>
        <fullName evidence="5">Pentatricopeptide repeat-containing protein</fullName>
    </recommendedName>
</protein>
<name>A0A835PHY7_VANPL</name>
<dbReference type="InterPro" id="IPR011990">
    <property type="entry name" value="TPR-like_helical_dom_sf"/>
</dbReference>
<dbReference type="EMBL" id="JADCNM010000041">
    <property type="protein sequence ID" value="KAG0451967.1"/>
    <property type="molecule type" value="Genomic_DNA"/>
</dbReference>
<keyword evidence="3" id="KW-1185">Reference proteome</keyword>
<dbReference type="AlphaFoldDB" id="A0A835PHY7"/>
<dbReference type="Gene3D" id="1.25.40.10">
    <property type="entry name" value="Tetratricopeptide repeat domain"/>
    <property type="match status" value="1"/>
</dbReference>
<reference evidence="3 4" key="1">
    <citation type="journal article" date="2020" name="Nat. Food">
        <title>A phased Vanilla planifolia genome enables genetic improvement of flavour and production.</title>
        <authorList>
            <person name="Hasing T."/>
            <person name="Tang H."/>
            <person name="Brym M."/>
            <person name="Khazi F."/>
            <person name="Huang T."/>
            <person name="Chambers A.H."/>
        </authorList>
    </citation>
    <scope>NUCLEOTIDE SEQUENCE [LARGE SCALE GENOMIC DNA]</scope>
    <source>
        <tissue evidence="2">Leaf</tissue>
    </source>
</reference>
<evidence type="ECO:0000313" key="3">
    <source>
        <dbReference type="Proteomes" id="UP000636800"/>
    </source>
</evidence>
<evidence type="ECO:0000313" key="2">
    <source>
        <dbReference type="EMBL" id="KAG0451967.1"/>
    </source>
</evidence>
<organism evidence="2 4">
    <name type="scientific">Vanilla planifolia</name>
    <name type="common">Vanilla</name>
    <dbReference type="NCBI Taxonomy" id="51239"/>
    <lineage>
        <taxon>Eukaryota</taxon>
        <taxon>Viridiplantae</taxon>
        <taxon>Streptophyta</taxon>
        <taxon>Embryophyta</taxon>
        <taxon>Tracheophyta</taxon>
        <taxon>Spermatophyta</taxon>
        <taxon>Magnoliopsida</taxon>
        <taxon>Liliopsida</taxon>
        <taxon>Asparagales</taxon>
        <taxon>Orchidaceae</taxon>
        <taxon>Vanilloideae</taxon>
        <taxon>Vanilleae</taxon>
        <taxon>Vanilla</taxon>
    </lineage>
</organism>
<evidence type="ECO:0008006" key="5">
    <source>
        <dbReference type="Google" id="ProtNLM"/>
    </source>
</evidence>
<accession>A0A835PHY7</accession>
<dbReference type="EMBL" id="JADCNL010000041">
    <property type="protein sequence ID" value="KAG0451879.1"/>
    <property type="molecule type" value="Genomic_DNA"/>
</dbReference>
<dbReference type="Proteomes" id="UP000636800">
    <property type="component" value="Unassembled WGS sequence"/>
</dbReference>
<proteinExistence type="predicted"/>
<comment type="caution">
    <text evidence="2">The sequence shown here is derived from an EMBL/GenBank/DDBJ whole genome shotgun (WGS) entry which is preliminary data.</text>
</comment>